<dbReference type="SUPFAM" id="SSF54523">
    <property type="entry name" value="Pili subunits"/>
    <property type="match status" value="1"/>
</dbReference>
<protein>
    <submittedName>
        <fullName evidence="2">Type II secretion system GspH family protein</fullName>
    </submittedName>
</protein>
<accession>A0ABT1XCZ2</accession>
<dbReference type="RefSeq" id="WP_257510399.1">
    <property type="nucleotide sequence ID" value="NZ_JANKHG010000001.1"/>
</dbReference>
<proteinExistence type="predicted"/>
<reference evidence="2" key="1">
    <citation type="submission" date="2022-07" db="EMBL/GenBank/DDBJ databases">
        <authorList>
            <person name="Xamxidin M."/>
        </authorList>
    </citation>
    <scope>NUCLEOTIDE SEQUENCE</scope>
    <source>
        <strain evidence="2">YS8-69</strain>
    </source>
</reference>
<gene>
    <name evidence="2" type="ORF">NSP04_00625</name>
</gene>
<keyword evidence="1" id="KW-1133">Transmembrane helix</keyword>
<feature type="transmembrane region" description="Helical" evidence="1">
    <location>
        <begin position="6"/>
        <end position="27"/>
    </location>
</feature>
<evidence type="ECO:0000256" key="1">
    <source>
        <dbReference type="SAM" id="Phobius"/>
    </source>
</evidence>
<sequence length="243" mass="26626">MSNSRGFMLIEVALVIMLVAIILGPVLHLMASQSRKDLVIEQLRNRQMVLEAVEGFVLANGRLPCPAVQKDGLESRLGDACTNREGWLPSSTLNTWGLTGAWRTAVATLEQAGEPALNALVSNRPFAELSPQQLAEIVLAPYTANYALGTGPLPAIHLCQEIAGQNLPANTTAGCGQHTLLSASAVWVAYPNEAVNQNRYQQFFILPEQPALNPAWLSFERLNWLWMKRGALDSIHHQQPLEN</sequence>
<dbReference type="EMBL" id="JANKHG010000001">
    <property type="protein sequence ID" value="MCR2745148.1"/>
    <property type="molecule type" value="Genomic_DNA"/>
</dbReference>
<comment type="caution">
    <text evidence="2">The sequence shown here is derived from an EMBL/GenBank/DDBJ whole genome shotgun (WGS) entry which is preliminary data.</text>
</comment>
<keyword evidence="1" id="KW-0812">Transmembrane</keyword>
<keyword evidence="1" id="KW-0472">Membrane</keyword>
<keyword evidence="3" id="KW-1185">Reference proteome</keyword>
<organism evidence="2 3">
    <name type="scientific">Limnobacter parvus</name>
    <dbReference type="NCBI Taxonomy" id="2939690"/>
    <lineage>
        <taxon>Bacteria</taxon>
        <taxon>Pseudomonadati</taxon>
        <taxon>Pseudomonadota</taxon>
        <taxon>Betaproteobacteria</taxon>
        <taxon>Burkholderiales</taxon>
        <taxon>Burkholderiaceae</taxon>
        <taxon>Limnobacter</taxon>
    </lineage>
</organism>
<dbReference type="InterPro" id="IPR045584">
    <property type="entry name" value="Pilin-like"/>
</dbReference>
<evidence type="ECO:0000313" key="2">
    <source>
        <dbReference type="EMBL" id="MCR2745148.1"/>
    </source>
</evidence>
<dbReference type="Proteomes" id="UP001165267">
    <property type="component" value="Unassembled WGS sequence"/>
</dbReference>
<evidence type="ECO:0000313" key="3">
    <source>
        <dbReference type="Proteomes" id="UP001165267"/>
    </source>
</evidence>
<name>A0ABT1XCZ2_9BURK</name>